<sequence>MDHDTDGVTGTYCDEPRLALLTEVSKDQLIPITEQDLAQMPLPTAKAIDIVAAPAGPPARRRPPPAEQEKTTSTARGSI</sequence>
<name>A0ABU4K2P9_9ACTN</name>
<dbReference type="Proteomes" id="UP001278571">
    <property type="component" value="Unassembled WGS sequence"/>
</dbReference>
<comment type="caution">
    <text evidence="2">The sequence shown here is derived from an EMBL/GenBank/DDBJ whole genome shotgun (WGS) entry which is preliminary data.</text>
</comment>
<keyword evidence="3" id="KW-1185">Reference proteome</keyword>
<organism evidence="2 3">
    <name type="scientific">Streptomyces roseolus</name>
    <dbReference type="NCBI Taxonomy" id="67358"/>
    <lineage>
        <taxon>Bacteria</taxon>
        <taxon>Bacillati</taxon>
        <taxon>Actinomycetota</taxon>
        <taxon>Actinomycetes</taxon>
        <taxon>Kitasatosporales</taxon>
        <taxon>Streptomycetaceae</taxon>
        <taxon>Streptomyces</taxon>
    </lineage>
</organism>
<evidence type="ECO:0000313" key="3">
    <source>
        <dbReference type="Proteomes" id="UP001278571"/>
    </source>
</evidence>
<accession>A0ABU4K2P9</accession>
<proteinExistence type="predicted"/>
<feature type="region of interest" description="Disordered" evidence="1">
    <location>
        <begin position="53"/>
        <end position="79"/>
    </location>
</feature>
<protein>
    <submittedName>
        <fullName evidence="2">Uncharacterized protein</fullName>
    </submittedName>
</protein>
<dbReference type="EMBL" id="JAWJZF010000272">
    <property type="protein sequence ID" value="MDX2291829.1"/>
    <property type="molecule type" value="Genomic_DNA"/>
</dbReference>
<evidence type="ECO:0000313" key="2">
    <source>
        <dbReference type="EMBL" id="MDX2291829.1"/>
    </source>
</evidence>
<dbReference type="RefSeq" id="WP_319008362.1">
    <property type="nucleotide sequence ID" value="NZ_JAWJZF010000272.1"/>
</dbReference>
<gene>
    <name evidence="2" type="ORF">R2363_06560</name>
</gene>
<reference evidence="2 3" key="1">
    <citation type="submission" date="2023-10" db="EMBL/GenBank/DDBJ databases">
        <authorList>
            <person name="Wang X.X."/>
        </authorList>
    </citation>
    <scope>NUCLEOTIDE SEQUENCE [LARGE SCALE GENOMIC DNA]</scope>
    <source>
        <strain evidence="2 3">NBRC 12816</strain>
    </source>
</reference>
<evidence type="ECO:0000256" key="1">
    <source>
        <dbReference type="SAM" id="MobiDB-lite"/>
    </source>
</evidence>